<comment type="similarity">
    <text evidence="2">In the N-terminal section; belongs to the leguminous lectin family.</text>
</comment>
<evidence type="ECO:0000256" key="3">
    <source>
        <dbReference type="ARBA" id="ARBA00010217"/>
    </source>
</evidence>
<keyword evidence="4" id="KW-1003">Cell membrane</keyword>
<dbReference type="PROSITE" id="PS00108">
    <property type="entry name" value="PROTEIN_KINASE_ST"/>
    <property type="match status" value="1"/>
</dbReference>
<dbReference type="PROSITE" id="PS50011">
    <property type="entry name" value="PROTEIN_KINASE_DOM"/>
    <property type="match status" value="1"/>
</dbReference>
<organism evidence="17 18">
    <name type="scientific">Lolium multiflorum</name>
    <name type="common">Italian ryegrass</name>
    <name type="synonym">Lolium perenne subsp. multiflorum</name>
    <dbReference type="NCBI Taxonomy" id="4521"/>
    <lineage>
        <taxon>Eukaryota</taxon>
        <taxon>Viridiplantae</taxon>
        <taxon>Streptophyta</taxon>
        <taxon>Embryophyta</taxon>
        <taxon>Tracheophyta</taxon>
        <taxon>Spermatophyta</taxon>
        <taxon>Magnoliopsida</taxon>
        <taxon>Liliopsida</taxon>
        <taxon>Poales</taxon>
        <taxon>Poaceae</taxon>
        <taxon>BOP clade</taxon>
        <taxon>Pooideae</taxon>
        <taxon>Poodae</taxon>
        <taxon>Poeae</taxon>
        <taxon>Poeae Chloroplast Group 2 (Poeae type)</taxon>
        <taxon>Loliodinae</taxon>
        <taxon>Loliinae</taxon>
        <taxon>Lolium</taxon>
    </lineage>
</organism>
<dbReference type="CDD" id="cd14066">
    <property type="entry name" value="STKc_IRAK"/>
    <property type="match status" value="1"/>
</dbReference>
<comment type="subcellular location">
    <subcellularLocation>
        <location evidence="1">Cell membrane</location>
        <topology evidence="1">Single-pass type I membrane protein</topology>
    </subcellularLocation>
</comment>
<dbReference type="InterPro" id="IPR000719">
    <property type="entry name" value="Prot_kinase_dom"/>
</dbReference>
<dbReference type="PANTHER" id="PTHR27007">
    <property type="match status" value="1"/>
</dbReference>
<dbReference type="Proteomes" id="UP001231189">
    <property type="component" value="Unassembled WGS sequence"/>
</dbReference>
<reference evidence="17" key="1">
    <citation type="submission" date="2023-07" db="EMBL/GenBank/DDBJ databases">
        <title>A chromosome-level genome assembly of Lolium multiflorum.</title>
        <authorList>
            <person name="Chen Y."/>
            <person name="Copetti D."/>
            <person name="Kolliker R."/>
            <person name="Studer B."/>
        </authorList>
    </citation>
    <scope>NUCLEOTIDE SEQUENCE</scope>
    <source>
        <strain evidence="17">02402/16</strain>
        <tissue evidence="17">Leaf</tissue>
    </source>
</reference>
<proteinExistence type="inferred from homology"/>
<comment type="similarity">
    <text evidence="3">In the C-terminal section; belongs to the protein kinase superfamily. Ser/Thr protein kinase family.</text>
</comment>
<sequence length="688" mass="73955">MRSNTHLLFFSSLILLVCFLTHETFAGTTETSYSTVAAGFGGCERRCGGAAPVPYPFGFTIGCPITLSCYFNTVTLSLPSGGDNRTFYSILTFNSTNSTIIVALSPTCSPSIPGARRALSGTNYGVSPRTGLILRGGCPETNSASCAVPADDMSWLRTVQCGRNNESSSVPGGAAVAKGVACIPTKSPNASAGVSVQWDKTENTTCDDFLTSALFAKGTASMDLGVAELGWWVNGTCGGASEPCAANATCYNVRTPSGAEGHRCACVAGMDGDGFSAGDGCELIPKVKALIVQFIVFALFLLSTIFIGILACFLIRRRKRHNATTIRTKHLQIAGAATLFRGALVEDELDQGVGGPRRFSYNELATATNNFSEDRALGRGGFGPVYQGFLSDMNREVAVKRVSETSRQGWKEFISEVCIISRLRHRNLVQLIGWCHGGNELLLVYELMHNGSLDTHLYRPDCVLEWPVRYEIVLGVGSALLYLHQDTEQRVVHRDIKPSNIMLDASFIAKLGDFGLARLINDGRRSLTTGMAGTLGYIDPESVLAGRASVESDVYSFGVLLLEVACGRRPAVVHENGDVVHLVQWVWDLYDGGGILGAADERLRGEFDNGEMEYVLVVGLWCAHPNRSMRPSIRQALNVLRFEAPLPSLPARMPVATYGPPSNPLSFGTADDDDLIRTHGSPGTSVTD</sequence>
<dbReference type="GO" id="GO:0004672">
    <property type="term" value="F:protein kinase activity"/>
    <property type="evidence" value="ECO:0007669"/>
    <property type="project" value="InterPro"/>
</dbReference>
<dbReference type="AlphaFoldDB" id="A0AAD8RIG3"/>
<evidence type="ECO:0000259" key="16">
    <source>
        <dbReference type="PROSITE" id="PS50011"/>
    </source>
</evidence>
<evidence type="ECO:0000256" key="10">
    <source>
        <dbReference type="ARBA" id="ARBA00023136"/>
    </source>
</evidence>
<dbReference type="GO" id="GO:0005886">
    <property type="term" value="C:plasma membrane"/>
    <property type="evidence" value="ECO:0007669"/>
    <property type="project" value="UniProtKB-SubCell"/>
</dbReference>
<keyword evidence="7" id="KW-0547">Nucleotide-binding</keyword>
<protein>
    <recommendedName>
        <fullName evidence="16">Protein kinase domain-containing protein</fullName>
    </recommendedName>
</protein>
<gene>
    <name evidence="17" type="ORF">QYE76_000901</name>
</gene>
<evidence type="ECO:0000256" key="12">
    <source>
        <dbReference type="ARBA" id="ARBA00023180"/>
    </source>
</evidence>
<keyword evidence="12" id="KW-0325">Glycoprotein</keyword>
<evidence type="ECO:0000256" key="11">
    <source>
        <dbReference type="ARBA" id="ARBA00023170"/>
    </source>
</evidence>
<evidence type="ECO:0000256" key="1">
    <source>
        <dbReference type="ARBA" id="ARBA00004251"/>
    </source>
</evidence>
<comment type="caution">
    <text evidence="17">The sequence shown here is derived from an EMBL/GenBank/DDBJ whole genome shotgun (WGS) entry which is preliminary data.</text>
</comment>
<evidence type="ECO:0000256" key="7">
    <source>
        <dbReference type="ARBA" id="ARBA00022741"/>
    </source>
</evidence>
<evidence type="ECO:0000256" key="14">
    <source>
        <dbReference type="SAM" id="Phobius"/>
    </source>
</evidence>
<evidence type="ECO:0000256" key="15">
    <source>
        <dbReference type="SAM" id="SignalP"/>
    </source>
</evidence>
<name>A0AAD8RIG3_LOLMU</name>
<feature type="domain" description="Protein kinase" evidence="16">
    <location>
        <begin position="371"/>
        <end position="649"/>
    </location>
</feature>
<dbReference type="InterPro" id="IPR011009">
    <property type="entry name" value="Kinase-like_dom_sf"/>
</dbReference>
<evidence type="ECO:0000256" key="13">
    <source>
        <dbReference type="SAM" id="MobiDB-lite"/>
    </source>
</evidence>
<keyword evidence="10 14" id="KW-0472">Membrane</keyword>
<evidence type="ECO:0000313" key="18">
    <source>
        <dbReference type="Proteomes" id="UP001231189"/>
    </source>
</evidence>
<evidence type="ECO:0000256" key="9">
    <source>
        <dbReference type="ARBA" id="ARBA00022989"/>
    </source>
</evidence>
<feature type="transmembrane region" description="Helical" evidence="14">
    <location>
        <begin position="290"/>
        <end position="315"/>
    </location>
</feature>
<dbReference type="GO" id="GO:0005524">
    <property type="term" value="F:ATP binding"/>
    <property type="evidence" value="ECO:0007669"/>
    <property type="project" value="UniProtKB-KW"/>
</dbReference>
<dbReference type="Gene3D" id="1.10.510.10">
    <property type="entry name" value="Transferase(Phosphotransferase) domain 1"/>
    <property type="match status" value="1"/>
</dbReference>
<dbReference type="FunFam" id="3.30.200.20:FF:000168">
    <property type="entry name" value="L-type lectin-domain containing receptor kinase IX.1"/>
    <property type="match status" value="1"/>
</dbReference>
<dbReference type="GO" id="GO:0002229">
    <property type="term" value="P:defense response to oomycetes"/>
    <property type="evidence" value="ECO:0007669"/>
    <property type="project" value="UniProtKB-ARBA"/>
</dbReference>
<keyword evidence="18" id="KW-1185">Reference proteome</keyword>
<keyword evidence="6 15" id="KW-0732">Signal</keyword>
<dbReference type="FunFam" id="1.10.510.10:FF:000240">
    <property type="entry name" value="Lectin-domain containing receptor kinase A4.3"/>
    <property type="match status" value="1"/>
</dbReference>
<dbReference type="InterPro" id="IPR050528">
    <property type="entry name" value="L-type_Lectin-RKs"/>
</dbReference>
<keyword evidence="5 14" id="KW-0812">Transmembrane</keyword>
<accession>A0AAD8RIG3</accession>
<dbReference type="EMBL" id="JAUUTY010000005">
    <property type="protein sequence ID" value="KAK1626586.1"/>
    <property type="molecule type" value="Genomic_DNA"/>
</dbReference>
<dbReference type="Gene3D" id="3.30.200.20">
    <property type="entry name" value="Phosphorylase Kinase, domain 1"/>
    <property type="match status" value="1"/>
</dbReference>
<evidence type="ECO:0000313" key="17">
    <source>
        <dbReference type="EMBL" id="KAK1626586.1"/>
    </source>
</evidence>
<feature type="region of interest" description="Disordered" evidence="13">
    <location>
        <begin position="660"/>
        <end position="688"/>
    </location>
</feature>
<feature type="chain" id="PRO_5042207430" description="Protein kinase domain-containing protein" evidence="15">
    <location>
        <begin position="27"/>
        <end position="688"/>
    </location>
</feature>
<evidence type="ECO:0000256" key="2">
    <source>
        <dbReference type="ARBA" id="ARBA00008536"/>
    </source>
</evidence>
<evidence type="ECO:0000256" key="4">
    <source>
        <dbReference type="ARBA" id="ARBA00022475"/>
    </source>
</evidence>
<dbReference type="InterPro" id="IPR008271">
    <property type="entry name" value="Ser/Thr_kinase_AS"/>
</dbReference>
<dbReference type="SUPFAM" id="SSF56112">
    <property type="entry name" value="Protein kinase-like (PK-like)"/>
    <property type="match status" value="1"/>
</dbReference>
<keyword evidence="9 14" id="KW-1133">Transmembrane helix</keyword>
<dbReference type="Pfam" id="PF00069">
    <property type="entry name" value="Pkinase"/>
    <property type="match status" value="1"/>
</dbReference>
<evidence type="ECO:0000256" key="8">
    <source>
        <dbReference type="ARBA" id="ARBA00022840"/>
    </source>
</evidence>
<keyword evidence="8" id="KW-0067">ATP-binding</keyword>
<evidence type="ECO:0000256" key="5">
    <source>
        <dbReference type="ARBA" id="ARBA00022692"/>
    </source>
</evidence>
<dbReference type="SMART" id="SM00220">
    <property type="entry name" value="S_TKc"/>
    <property type="match status" value="1"/>
</dbReference>
<keyword evidence="11" id="KW-0675">Receptor</keyword>
<evidence type="ECO:0000256" key="6">
    <source>
        <dbReference type="ARBA" id="ARBA00022729"/>
    </source>
</evidence>
<feature type="signal peptide" evidence="15">
    <location>
        <begin position="1"/>
        <end position="26"/>
    </location>
</feature>